<dbReference type="SMR" id="A2EZE1"/>
<dbReference type="InterPro" id="IPR011009">
    <property type="entry name" value="Kinase-like_dom_sf"/>
</dbReference>
<dbReference type="eggNOG" id="KOG0595">
    <property type="taxonomic scope" value="Eukaryota"/>
</dbReference>
<dbReference type="InterPro" id="IPR000719">
    <property type="entry name" value="Prot_kinase_dom"/>
</dbReference>
<dbReference type="AlphaFoldDB" id="A2EZE1"/>
<keyword evidence="2" id="KW-0547">Nucleotide-binding</keyword>
<dbReference type="KEGG" id="tva:4759793"/>
<reference evidence="6" key="2">
    <citation type="journal article" date="2007" name="Science">
        <title>Draft genome sequence of the sexually transmitted pathogen Trichomonas vaginalis.</title>
        <authorList>
            <person name="Carlton J.M."/>
            <person name="Hirt R.P."/>
            <person name="Silva J.C."/>
            <person name="Delcher A.L."/>
            <person name="Schatz M."/>
            <person name="Zhao Q."/>
            <person name="Wortman J.R."/>
            <person name="Bidwell S.L."/>
            <person name="Alsmark U.C.M."/>
            <person name="Besteiro S."/>
            <person name="Sicheritz-Ponten T."/>
            <person name="Noel C.J."/>
            <person name="Dacks J.B."/>
            <person name="Foster P.G."/>
            <person name="Simillion C."/>
            <person name="Van de Peer Y."/>
            <person name="Miranda-Saavedra D."/>
            <person name="Barton G.J."/>
            <person name="Westrop G.D."/>
            <person name="Mueller S."/>
            <person name="Dessi D."/>
            <person name="Fiori P.L."/>
            <person name="Ren Q."/>
            <person name="Paulsen I."/>
            <person name="Zhang H."/>
            <person name="Bastida-Corcuera F.D."/>
            <person name="Simoes-Barbosa A."/>
            <person name="Brown M.T."/>
            <person name="Hayes R.D."/>
            <person name="Mukherjee M."/>
            <person name="Okumura C.Y."/>
            <person name="Schneider R."/>
            <person name="Smith A.J."/>
            <person name="Vanacova S."/>
            <person name="Villalvazo M."/>
            <person name="Haas B.J."/>
            <person name="Pertea M."/>
            <person name="Feldblyum T.V."/>
            <person name="Utterback T.R."/>
            <person name="Shu C.L."/>
            <person name="Osoegawa K."/>
            <person name="de Jong P.J."/>
            <person name="Hrdy I."/>
            <person name="Horvathova L."/>
            <person name="Zubacova Z."/>
            <person name="Dolezal P."/>
            <person name="Malik S.B."/>
            <person name="Logsdon J.M. Jr."/>
            <person name="Henze K."/>
            <person name="Gupta A."/>
            <person name="Wang C.C."/>
            <person name="Dunne R.L."/>
            <person name="Upcroft J.A."/>
            <person name="Upcroft P."/>
            <person name="White O."/>
            <person name="Salzberg S.L."/>
            <person name="Tang P."/>
            <person name="Chiu C.-H."/>
            <person name="Lee Y.-S."/>
            <person name="Embley T.M."/>
            <person name="Coombs G.H."/>
            <person name="Mottram J.C."/>
            <person name="Tachezy J."/>
            <person name="Fraser-Liggett C.M."/>
            <person name="Johnson P.J."/>
        </authorList>
    </citation>
    <scope>NUCLEOTIDE SEQUENCE [LARGE SCALE GENOMIC DNA]</scope>
    <source>
        <strain evidence="6">G3</strain>
    </source>
</reference>
<dbReference type="VEuPathDB" id="TrichDB:TVAG_431030"/>
<reference evidence="6" key="1">
    <citation type="submission" date="2006-10" db="EMBL/GenBank/DDBJ databases">
        <authorList>
            <person name="Amadeo P."/>
            <person name="Zhao Q."/>
            <person name="Wortman J."/>
            <person name="Fraser-Liggett C."/>
            <person name="Carlton J."/>
        </authorList>
    </citation>
    <scope>NUCLEOTIDE SEQUENCE</scope>
    <source>
        <strain evidence="6">G3</strain>
    </source>
</reference>
<dbReference type="GO" id="GO:0005524">
    <property type="term" value="F:ATP binding"/>
    <property type="evidence" value="ECO:0007669"/>
    <property type="project" value="UniProtKB-KW"/>
</dbReference>
<dbReference type="STRING" id="5722.A2EZE1"/>
<dbReference type="Gene3D" id="1.10.510.10">
    <property type="entry name" value="Transferase(Phosphotransferase) domain 1"/>
    <property type="match status" value="1"/>
</dbReference>
<keyword evidence="3 6" id="KW-0418">Kinase</keyword>
<evidence type="ECO:0000313" key="7">
    <source>
        <dbReference type="Proteomes" id="UP000001542"/>
    </source>
</evidence>
<dbReference type="Proteomes" id="UP000001542">
    <property type="component" value="Unassembled WGS sequence"/>
</dbReference>
<dbReference type="GO" id="GO:0004674">
    <property type="term" value="F:protein serine/threonine kinase activity"/>
    <property type="evidence" value="ECO:0007669"/>
    <property type="project" value="InterPro"/>
</dbReference>
<sequence length="193" mass="22321">MSDTYHAGNNAEIEVFENEGILRKIYSNSSFVANNRKGVINKILETAKLQKENIFLQELIDIHKNDDGSLYADFRLIKGDDLYYYLEKNKASDAEKLVWIYFIADQLETLHKNKIIHRDICPKNIRIDTKHYPHIIDYDDVQKTDNPMMTSKRHGTGLYHSLEVIKSLDYTPASDIFALGGVIYYIMTGNEPN</sequence>
<dbReference type="Pfam" id="PF00069">
    <property type="entry name" value="Pkinase"/>
    <property type="match status" value="1"/>
</dbReference>
<dbReference type="OrthoDB" id="1668230at2759"/>
<dbReference type="EMBL" id="DS113551">
    <property type="protein sequence ID" value="EAY01962.1"/>
    <property type="molecule type" value="Genomic_DNA"/>
</dbReference>
<dbReference type="VEuPathDB" id="TrichDB:TVAGG3_0587920"/>
<evidence type="ECO:0000256" key="3">
    <source>
        <dbReference type="ARBA" id="ARBA00022777"/>
    </source>
</evidence>
<dbReference type="PANTHER" id="PTHR24348:SF22">
    <property type="entry name" value="NON-SPECIFIC SERINE_THREONINE PROTEIN KINASE"/>
    <property type="match status" value="1"/>
</dbReference>
<dbReference type="GO" id="GO:0010506">
    <property type="term" value="P:regulation of autophagy"/>
    <property type="evidence" value="ECO:0007669"/>
    <property type="project" value="InterPro"/>
</dbReference>
<evidence type="ECO:0000259" key="5">
    <source>
        <dbReference type="PROSITE" id="PS50011"/>
    </source>
</evidence>
<dbReference type="InParanoid" id="A2EZE1"/>
<accession>A2EZE1</accession>
<proteinExistence type="predicted"/>
<evidence type="ECO:0000256" key="4">
    <source>
        <dbReference type="ARBA" id="ARBA00022840"/>
    </source>
</evidence>
<feature type="domain" description="Protein kinase" evidence="5">
    <location>
        <begin position="1"/>
        <end position="193"/>
    </location>
</feature>
<dbReference type="InterPro" id="IPR045269">
    <property type="entry name" value="Atg1-like"/>
</dbReference>
<gene>
    <name evidence="6" type="ORF">TVAG_431030</name>
</gene>
<evidence type="ECO:0000313" key="6">
    <source>
        <dbReference type="EMBL" id="EAY01962.1"/>
    </source>
</evidence>
<evidence type="ECO:0000256" key="1">
    <source>
        <dbReference type="ARBA" id="ARBA00022679"/>
    </source>
</evidence>
<keyword evidence="7" id="KW-1185">Reference proteome</keyword>
<keyword evidence="1" id="KW-0808">Transferase</keyword>
<name>A2EZE1_TRIV3</name>
<evidence type="ECO:0000256" key="2">
    <source>
        <dbReference type="ARBA" id="ARBA00022741"/>
    </source>
</evidence>
<dbReference type="PANTHER" id="PTHR24348">
    <property type="entry name" value="SERINE/THREONINE-PROTEIN KINASE UNC-51-RELATED"/>
    <property type="match status" value="1"/>
</dbReference>
<dbReference type="RefSeq" id="XP_001330803.1">
    <property type="nucleotide sequence ID" value="XM_001330767.1"/>
</dbReference>
<organism evidence="6 7">
    <name type="scientific">Trichomonas vaginalis (strain ATCC PRA-98 / G3)</name>
    <dbReference type="NCBI Taxonomy" id="412133"/>
    <lineage>
        <taxon>Eukaryota</taxon>
        <taxon>Metamonada</taxon>
        <taxon>Parabasalia</taxon>
        <taxon>Trichomonadida</taxon>
        <taxon>Trichomonadidae</taxon>
        <taxon>Trichomonas</taxon>
    </lineage>
</organism>
<dbReference type="PROSITE" id="PS50011">
    <property type="entry name" value="PROTEIN_KINASE_DOM"/>
    <property type="match status" value="1"/>
</dbReference>
<protein>
    <submittedName>
        <fullName evidence="6">Serine/threonine-protein kinase, putative</fullName>
    </submittedName>
</protein>
<dbReference type="SUPFAM" id="SSF56112">
    <property type="entry name" value="Protein kinase-like (PK-like)"/>
    <property type="match status" value="1"/>
</dbReference>
<keyword evidence="4" id="KW-0067">ATP-binding</keyword>